<dbReference type="OrthoDB" id="3755201at2759"/>
<protein>
    <submittedName>
        <fullName evidence="2">Uncharacterized protein</fullName>
    </submittedName>
</protein>
<keyword evidence="3" id="KW-1185">Reference proteome</keyword>
<gene>
    <name evidence="2" type="ORF">COCHEDRAFT_1193036</name>
</gene>
<dbReference type="EMBL" id="KB445573">
    <property type="protein sequence ID" value="EMD93773.1"/>
    <property type="molecule type" value="Genomic_DNA"/>
</dbReference>
<dbReference type="AlphaFoldDB" id="M2V174"/>
<feature type="region of interest" description="Disordered" evidence="1">
    <location>
        <begin position="137"/>
        <end position="162"/>
    </location>
</feature>
<dbReference type="OMA" id="AHEMHQV"/>
<evidence type="ECO:0000313" key="3">
    <source>
        <dbReference type="Proteomes" id="UP000016936"/>
    </source>
</evidence>
<sequence length="226" mass="25384">MASTMTMAYPSDPRRIVVFSQQQQQEAQARAQAYSQQRHRASQYTRRMPAIDEYDLPPRLTRQRKISHRGAGGLFDDTDERGYRDAHEMHQVQSLQNGGLQSARGEKAARRVAMGKPAESRFEGFVAKVFMRQSRKAAGVAEGKEMDDERSETETQGKSTAEEAAIYQQKGTAAVAAAAAPDSLFLRECGMVRVQTNAPGGCIILPRNFVYREDFTYREDRDAGWI</sequence>
<dbReference type="HOGENOM" id="CLU_106788_0_0_1"/>
<dbReference type="Proteomes" id="UP000016936">
    <property type="component" value="Unassembled WGS sequence"/>
</dbReference>
<name>M2V174_COCH5</name>
<organism evidence="2 3">
    <name type="scientific">Cochliobolus heterostrophus (strain C5 / ATCC 48332 / race O)</name>
    <name type="common">Southern corn leaf blight fungus</name>
    <name type="synonym">Bipolaris maydis</name>
    <dbReference type="NCBI Taxonomy" id="701091"/>
    <lineage>
        <taxon>Eukaryota</taxon>
        <taxon>Fungi</taxon>
        <taxon>Dikarya</taxon>
        <taxon>Ascomycota</taxon>
        <taxon>Pezizomycotina</taxon>
        <taxon>Dothideomycetes</taxon>
        <taxon>Pleosporomycetidae</taxon>
        <taxon>Pleosporales</taxon>
        <taxon>Pleosporineae</taxon>
        <taxon>Pleosporaceae</taxon>
        <taxon>Bipolaris</taxon>
    </lineage>
</organism>
<evidence type="ECO:0000256" key="1">
    <source>
        <dbReference type="SAM" id="MobiDB-lite"/>
    </source>
</evidence>
<reference evidence="3" key="2">
    <citation type="journal article" date="2013" name="PLoS Genet.">
        <title>Comparative genome structure, secondary metabolite, and effector coding capacity across Cochliobolus pathogens.</title>
        <authorList>
            <person name="Condon B.J."/>
            <person name="Leng Y."/>
            <person name="Wu D."/>
            <person name="Bushley K.E."/>
            <person name="Ohm R.A."/>
            <person name="Otillar R."/>
            <person name="Martin J."/>
            <person name="Schackwitz W."/>
            <person name="Grimwood J."/>
            <person name="MohdZainudin N."/>
            <person name="Xue C."/>
            <person name="Wang R."/>
            <person name="Manning V.A."/>
            <person name="Dhillon B."/>
            <person name="Tu Z.J."/>
            <person name="Steffenson B.J."/>
            <person name="Salamov A."/>
            <person name="Sun H."/>
            <person name="Lowry S."/>
            <person name="LaButti K."/>
            <person name="Han J."/>
            <person name="Copeland A."/>
            <person name="Lindquist E."/>
            <person name="Barry K."/>
            <person name="Schmutz J."/>
            <person name="Baker S.E."/>
            <person name="Ciuffetti L.M."/>
            <person name="Grigoriev I.V."/>
            <person name="Zhong S."/>
            <person name="Turgeon B.G."/>
        </authorList>
    </citation>
    <scope>NUCLEOTIDE SEQUENCE [LARGE SCALE GENOMIC DNA]</scope>
    <source>
        <strain evidence="3">C5 / ATCC 48332 / race O</strain>
    </source>
</reference>
<accession>M2V174</accession>
<feature type="compositionally biased region" description="Low complexity" evidence="1">
    <location>
        <begin position="23"/>
        <end position="36"/>
    </location>
</feature>
<reference evidence="2 3" key="1">
    <citation type="journal article" date="2012" name="PLoS Pathog.">
        <title>Diverse lifestyles and strategies of plant pathogenesis encoded in the genomes of eighteen Dothideomycetes fungi.</title>
        <authorList>
            <person name="Ohm R.A."/>
            <person name="Feau N."/>
            <person name="Henrissat B."/>
            <person name="Schoch C.L."/>
            <person name="Horwitz B.A."/>
            <person name="Barry K.W."/>
            <person name="Condon B.J."/>
            <person name="Copeland A.C."/>
            <person name="Dhillon B."/>
            <person name="Glaser F."/>
            <person name="Hesse C.N."/>
            <person name="Kosti I."/>
            <person name="LaButti K."/>
            <person name="Lindquist E.A."/>
            <person name="Lucas S."/>
            <person name="Salamov A.A."/>
            <person name="Bradshaw R.E."/>
            <person name="Ciuffetti L."/>
            <person name="Hamelin R.C."/>
            <person name="Kema G.H.J."/>
            <person name="Lawrence C."/>
            <person name="Scott J.A."/>
            <person name="Spatafora J.W."/>
            <person name="Turgeon B.G."/>
            <person name="de Wit P.J.G.M."/>
            <person name="Zhong S."/>
            <person name="Goodwin S.B."/>
            <person name="Grigoriev I.V."/>
        </authorList>
    </citation>
    <scope>NUCLEOTIDE SEQUENCE [LARGE SCALE GENOMIC DNA]</scope>
    <source>
        <strain evidence="3">C5 / ATCC 48332 / race O</strain>
    </source>
</reference>
<evidence type="ECO:0000313" key="2">
    <source>
        <dbReference type="EMBL" id="EMD93773.1"/>
    </source>
</evidence>
<feature type="region of interest" description="Disordered" evidence="1">
    <location>
        <begin position="23"/>
        <end position="47"/>
    </location>
</feature>
<proteinExistence type="predicted"/>